<dbReference type="GO" id="GO:0006309">
    <property type="term" value="P:apoptotic DNA fragmentation"/>
    <property type="evidence" value="ECO:0007669"/>
    <property type="project" value="TreeGrafter"/>
</dbReference>
<evidence type="ECO:0000256" key="4">
    <source>
        <dbReference type="PIRSR" id="PIRSR640255-1"/>
    </source>
</evidence>
<sequence length="362" mass="41692">MGLYKVKAFCVLFVLVILFHFAYQFKNSPSSSNHKPSGDIPLWNKTEHGISTNNILTALPVNRIWQGPRGKVEIKYNCEGDSYYIYVYPKKANCAPNDMSFEDRPTYSVCFDDTTKQTLYTTGHILGTQATLVHPARPPWEEAKRLFNTGWDYLYDRKTQKFKFSRPTMLGPASTARLFPEDKYWFSRGHLFRRSDANTINGQASTMFYINTAPQWGLLNSGNWNKLEEDIRSYAQGGNTLVKVWTGTYGLLTLPNDQGVQIDMYLGNNAVPVPRFFWKAVYDMVSKYGVVLVQVNNPHATHEELFQNGIPCEDICHRVPWLTTLVQVEREKVDFGYTYCCSVEEFRRTVNYPSDLPKARSW</sequence>
<dbReference type="GO" id="GO:0004521">
    <property type="term" value="F:RNA endonuclease activity"/>
    <property type="evidence" value="ECO:0007669"/>
    <property type="project" value="TreeGrafter"/>
</dbReference>
<dbReference type="STRING" id="158441.A0A226F5I2"/>
<keyword evidence="2" id="KW-0540">Nuclease</keyword>
<feature type="signal peptide" evidence="6">
    <location>
        <begin position="1"/>
        <end position="24"/>
    </location>
</feature>
<keyword evidence="10" id="KW-1185">Reference proteome</keyword>
<evidence type="ECO:0000259" key="8">
    <source>
        <dbReference type="SMART" id="SM00892"/>
    </source>
</evidence>
<feature type="domain" description="DNA/RNA non-specific endonuclease/pyrophosphatase/phosphodiesterase" evidence="8">
    <location>
        <begin position="103"/>
        <end position="346"/>
    </location>
</feature>
<feature type="active site" description="Proton acceptor" evidence="4">
    <location>
        <position position="190"/>
    </location>
</feature>
<evidence type="ECO:0000256" key="3">
    <source>
        <dbReference type="ARBA" id="ARBA00022759"/>
    </source>
</evidence>
<feature type="binding site" evidence="5">
    <location>
        <position position="220"/>
    </location>
    <ligand>
        <name>Mg(2+)</name>
        <dbReference type="ChEBI" id="CHEBI:18420"/>
        <note>catalytic</note>
    </ligand>
</feature>
<comment type="caution">
    <text evidence="9">The sequence shown here is derived from an EMBL/GenBank/DDBJ whole genome shotgun (WGS) entry which is preliminary data.</text>
</comment>
<keyword evidence="3" id="KW-0255">Endonuclease</keyword>
<gene>
    <name evidence="9" type="ORF">Fcan01_00780</name>
</gene>
<accession>A0A226F5I2</accession>
<dbReference type="InterPro" id="IPR001604">
    <property type="entry name" value="Endo_G_ENPP1-like_dom"/>
</dbReference>
<dbReference type="EMBL" id="LNIX01000001">
    <property type="protein sequence ID" value="OXA64717.1"/>
    <property type="molecule type" value="Genomic_DNA"/>
</dbReference>
<dbReference type="SUPFAM" id="SSF54060">
    <property type="entry name" value="His-Me finger endonucleases"/>
    <property type="match status" value="1"/>
</dbReference>
<dbReference type="OrthoDB" id="5960141at2759"/>
<feature type="domain" description="ENPP1-3/EXOG-like endonuclease/phosphodiesterase" evidence="7">
    <location>
        <begin position="104"/>
        <end position="334"/>
    </location>
</feature>
<dbReference type="GO" id="GO:0005634">
    <property type="term" value="C:nucleus"/>
    <property type="evidence" value="ECO:0007669"/>
    <property type="project" value="TreeGrafter"/>
</dbReference>
<keyword evidence="3" id="KW-0378">Hydrolase</keyword>
<evidence type="ECO:0000259" key="7">
    <source>
        <dbReference type="SMART" id="SM00477"/>
    </source>
</evidence>
<evidence type="ECO:0008006" key="11">
    <source>
        <dbReference type="Google" id="ProtNLM"/>
    </source>
</evidence>
<evidence type="ECO:0000313" key="10">
    <source>
        <dbReference type="Proteomes" id="UP000198287"/>
    </source>
</evidence>
<evidence type="ECO:0000313" key="9">
    <source>
        <dbReference type="EMBL" id="OXA64717.1"/>
    </source>
</evidence>
<evidence type="ECO:0000256" key="6">
    <source>
        <dbReference type="SAM" id="SignalP"/>
    </source>
</evidence>
<dbReference type="PANTHER" id="PTHR13966:SF19">
    <property type="entry name" value="NUCLEASE EXOG, MITOCHONDRIAL"/>
    <property type="match status" value="1"/>
</dbReference>
<dbReference type="Gene3D" id="3.40.570.10">
    <property type="entry name" value="Extracellular Endonuclease, subunit A"/>
    <property type="match status" value="1"/>
</dbReference>
<feature type="chain" id="PRO_5012556347" description="Nuclease EXOG, mitochondrial" evidence="6">
    <location>
        <begin position="25"/>
        <end position="362"/>
    </location>
</feature>
<dbReference type="InterPro" id="IPR020821">
    <property type="entry name" value="ENPP1-3/EXOG-like_nuc-like"/>
</dbReference>
<evidence type="ECO:0000256" key="1">
    <source>
        <dbReference type="ARBA" id="ARBA00010052"/>
    </source>
</evidence>
<comment type="similarity">
    <text evidence="1">Belongs to the DNA/RNA non-specific endonuclease family.</text>
</comment>
<dbReference type="Proteomes" id="UP000198287">
    <property type="component" value="Unassembled WGS sequence"/>
</dbReference>
<protein>
    <recommendedName>
        <fullName evidence="11">Nuclease EXOG, mitochondrial</fullName>
    </recommendedName>
</protein>
<dbReference type="PANTHER" id="PTHR13966">
    <property type="entry name" value="ENDONUCLEASE RELATED"/>
    <property type="match status" value="1"/>
</dbReference>
<name>A0A226F5I2_FOLCA</name>
<dbReference type="GO" id="GO:0003676">
    <property type="term" value="F:nucleic acid binding"/>
    <property type="evidence" value="ECO:0007669"/>
    <property type="project" value="InterPro"/>
</dbReference>
<organism evidence="9 10">
    <name type="scientific">Folsomia candida</name>
    <name type="common">Springtail</name>
    <dbReference type="NCBI Taxonomy" id="158441"/>
    <lineage>
        <taxon>Eukaryota</taxon>
        <taxon>Metazoa</taxon>
        <taxon>Ecdysozoa</taxon>
        <taxon>Arthropoda</taxon>
        <taxon>Hexapoda</taxon>
        <taxon>Collembola</taxon>
        <taxon>Entomobryomorpha</taxon>
        <taxon>Isotomoidea</taxon>
        <taxon>Isotomidae</taxon>
        <taxon>Proisotominae</taxon>
        <taxon>Folsomia</taxon>
    </lineage>
</organism>
<reference evidence="9 10" key="1">
    <citation type="submission" date="2015-12" db="EMBL/GenBank/DDBJ databases">
        <title>The genome of Folsomia candida.</title>
        <authorList>
            <person name="Faddeeva A."/>
            <person name="Derks M.F."/>
            <person name="Anvar Y."/>
            <person name="Smit S."/>
            <person name="Van Straalen N."/>
            <person name="Roelofs D."/>
        </authorList>
    </citation>
    <scope>NUCLEOTIDE SEQUENCE [LARGE SCALE GENOMIC DNA]</scope>
    <source>
        <strain evidence="9 10">VU population</strain>
        <tissue evidence="9">Whole body</tissue>
    </source>
</reference>
<keyword evidence="5" id="KW-0479">Metal-binding</keyword>
<dbReference type="SMART" id="SM00892">
    <property type="entry name" value="Endonuclease_NS"/>
    <property type="match status" value="1"/>
</dbReference>
<evidence type="ECO:0000256" key="2">
    <source>
        <dbReference type="ARBA" id="ARBA00022722"/>
    </source>
</evidence>
<dbReference type="InterPro" id="IPR044929">
    <property type="entry name" value="DNA/RNA_non-sp_Endonuclease_sf"/>
</dbReference>
<dbReference type="GO" id="GO:0000014">
    <property type="term" value="F:single-stranded DNA endodeoxyribonuclease activity"/>
    <property type="evidence" value="ECO:0007669"/>
    <property type="project" value="TreeGrafter"/>
</dbReference>
<keyword evidence="6" id="KW-0732">Signal</keyword>
<dbReference type="GO" id="GO:0046872">
    <property type="term" value="F:metal ion binding"/>
    <property type="evidence" value="ECO:0007669"/>
    <property type="project" value="UniProtKB-KW"/>
</dbReference>
<dbReference type="Pfam" id="PF01223">
    <property type="entry name" value="Endonuclease_NS"/>
    <property type="match status" value="1"/>
</dbReference>
<evidence type="ECO:0000256" key="5">
    <source>
        <dbReference type="PIRSR" id="PIRSR640255-2"/>
    </source>
</evidence>
<dbReference type="InterPro" id="IPR044925">
    <property type="entry name" value="His-Me_finger_sf"/>
</dbReference>
<dbReference type="AlphaFoldDB" id="A0A226F5I2"/>
<dbReference type="GO" id="GO:0005743">
    <property type="term" value="C:mitochondrial inner membrane"/>
    <property type="evidence" value="ECO:0007669"/>
    <property type="project" value="TreeGrafter"/>
</dbReference>
<proteinExistence type="inferred from homology"/>
<dbReference type="InterPro" id="IPR040255">
    <property type="entry name" value="Non-specific_endonuclease"/>
</dbReference>
<dbReference type="SMART" id="SM00477">
    <property type="entry name" value="NUC"/>
    <property type="match status" value="1"/>
</dbReference>